<dbReference type="InterPro" id="IPR007624">
    <property type="entry name" value="RNA_pol_sigma70_r3"/>
</dbReference>
<organism evidence="9 10">
    <name type="scientific">Williamsoniiplasma somnilux</name>
    <dbReference type="NCBI Taxonomy" id="215578"/>
    <lineage>
        <taxon>Bacteria</taxon>
        <taxon>Bacillati</taxon>
        <taxon>Mycoplasmatota</taxon>
        <taxon>Mollicutes</taxon>
        <taxon>Entomoplasmatales</taxon>
        <taxon>Williamsoniiplasma</taxon>
    </lineage>
</organism>
<name>A0A2K8NYC0_9MOLU</name>
<evidence type="ECO:0000313" key="9">
    <source>
        <dbReference type="EMBL" id="ATZ18787.1"/>
    </source>
</evidence>
<dbReference type="Gene3D" id="1.10.10.10">
    <property type="entry name" value="Winged helix-like DNA-binding domain superfamily/Winged helix DNA-binding domain"/>
    <property type="match status" value="3"/>
</dbReference>
<dbReference type="PRINTS" id="PR00046">
    <property type="entry name" value="SIGMA70FCT"/>
</dbReference>
<evidence type="ECO:0000256" key="5">
    <source>
        <dbReference type="ARBA" id="ARBA00023163"/>
    </source>
</evidence>
<dbReference type="PROSITE" id="PS00715">
    <property type="entry name" value="SIGMA70_1"/>
    <property type="match status" value="1"/>
</dbReference>
<dbReference type="Gene3D" id="1.10.601.10">
    <property type="entry name" value="RNA Polymerase Primary Sigma Factor"/>
    <property type="match status" value="1"/>
</dbReference>
<dbReference type="Pfam" id="PF04542">
    <property type="entry name" value="Sigma70_r2"/>
    <property type="match status" value="1"/>
</dbReference>
<keyword evidence="2 6" id="KW-0805">Transcription regulation</keyword>
<dbReference type="SUPFAM" id="SSF88946">
    <property type="entry name" value="Sigma2 domain of RNA polymerase sigma factors"/>
    <property type="match status" value="1"/>
</dbReference>
<dbReference type="KEGG" id="esx:ESOMN_v1c04050"/>
<dbReference type="InterPro" id="IPR050239">
    <property type="entry name" value="Sigma-70_RNA_pol_init_factors"/>
</dbReference>
<feature type="domain" description="RNA polymerase sigma-70" evidence="8">
    <location>
        <begin position="437"/>
        <end position="463"/>
    </location>
</feature>
<keyword evidence="3 6" id="KW-0731">Sigma factor</keyword>
<reference evidence="9 10" key="1">
    <citation type="submission" date="2017-11" db="EMBL/GenBank/DDBJ databases">
        <title>Genome sequence of Entomoplasma somnilux PYAN-1 (ATCC 49194).</title>
        <authorList>
            <person name="Lo W.-S."/>
            <person name="Gasparich G.E."/>
            <person name="Kuo C.-H."/>
        </authorList>
    </citation>
    <scope>NUCLEOTIDE SEQUENCE [LARGE SCALE GENOMIC DNA]</scope>
    <source>
        <strain evidence="9 10">PYAN-1</strain>
    </source>
</reference>
<dbReference type="AlphaFoldDB" id="A0A2K8NYC0"/>
<dbReference type="PROSITE" id="PS00716">
    <property type="entry name" value="SIGMA70_2"/>
    <property type="match status" value="1"/>
</dbReference>
<dbReference type="EMBL" id="CP024965">
    <property type="protein sequence ID" value="ATZ18787.1"/>
    <property type="molecule type" value="Genomic_DNA"/>
</dbReference>
<dbReference type="InterPro" id="IPR014284">
    <property type="entry name" value="RNA_pol_sigma-70_dom"/>
</dbReference>
<evidence type="ECO:0000256" key="2">
    <source>
        <dbReference type="ARBA" id="ARBA00023015"/>
    </source>
</evidence>
<evidence type="ECO:0000256" key="1">
    <source>
        <dbReference type="ARBA" id="ARBA00007788"/>
    </source>
</evidence>
<dbReference type="FunFam" id="1.10.601.10:FF:000001">
    <property type="entry name" value="RNA polymerase sigma factor SigA"/>
    <property type="match status" value="1"/>
</dbReference>
<accession>A0A2K8NYC0</accession>
<dbReference type="InterPro" id="IPR036388">
    <property type="entry name" value="WH-like_DNA-bd_sf"/>
</dbReference>
<dbReference type="Pfam" id="PF04545">
    <property type="entry name" value="Sigma70_r4"/>
    <property type="match status" value="1"/>
</dbReference>
<dbReference type="Pfam" id="PF00140">
    <property type="entry name" value="Sigma70_r1_2"/>
    <property type="match status" value="1"/>
</dbReference>
<dbReference type="PANTHER" id="PTHR30603">
    <property type="entry name" value="RNA POLYMERASE SIGMA FACTOR RPO"/>
    <property type="match status" value="1"/>
</dbReference>
<evidence type="ECO:0000256" key="4">
    <source>
        <dbReference type="ARBA" id="ARBA00023125"/>
    </source>
</evidence>
<dbReference type="InterPro" id="IPR000943">
    <property type="entry name" value="RNA_pol_sigma70"/>
</dbReference>
<dbReference type="NCBIfam" id="TIGR02937">
    <property type="entry name" value="sigma70-ECF"/>
    <property type="match status" value="1"/>
</dbReference>
<dbReference type="InterPro" id="IPR007627">
    <property type="entry name" value="RNA_pol_sigma70_r2"/>
</dbReference>
<evidence type="ECO:0000256" key="6">
    <source>
        <dbReference type="RuleBase" id="RU362124"/>
    </source>
</evidence>
<dbReference type="InterPro" id="IPR013324">
    <property type="entry name" value="RNA_pol_sigma_r3/r4-like"/>
</dbReference>
<dbReference type="SUPFAM" id="SSF88659">
    <property type="entry name" value="Sigma3 and sigma4 domains of RNA polymerase sigma factors"/>
    <property type="match status" value="3"/>
</dbReference>
<dbReference type="GO" id="GO:0003677">
    <property type="term" value="F:DNA binding"/>
    <property type="evidence" value="ECO:0007669"/>
    <property type="project" value="UniProtKB-KW"/>
</dbReference>
<dbReference type="InterPro" id="IPR013325">
    <property type="entry name" value="RNA_pol_sigma_r2"/>
</dbReference>
<keyword evidence="4 6" id="KW-0238">DNA-binding</keyword>
<feature type="domain" description="RNA polymerase sigma-70" evidence="7">
    <location>
        <begin position="212"/>
        <end position="225"/>
    </location>
</feature>
<dbReference type="PANTHER" id="PTHR30603:SF60">
    <property type="entry name" value="RNA POLYMERASE SIGMA FACTOR RPOD"/>
    <property type="match status" value="1"/>
</dbReference>
<sequence length="482" mass="55703">MTIKKFKPADFKKISNTEDFKDYILNFSKVNGKVSIEEIQDTIAKQFPNFTDDDQENLFEEFTKAKILSGDQDFEEDFVPEFLSDDEDIEIIENIEDLEIESLEDDFLDDIKASKKAMDKAKKEAKEITNSKYRVGGISNETKIQDIIKAYFNRIGSARILSKTEEIEYAKMLESEDPEDVLEGKHKLIESNLKLVISVARKHLNRGLDFSDLIEEGNIGLMKAVDKFDYKKGFKFSTYATWWIRQAITRAIADQARTIRIPVHMVETINKLSRIERQLTQELGREPSPKEVAEKLGAGMTAHKVVEIKKLSTEPVSLEKPFGDEDDTHFDDFVEDKDMVSPNEYAEKEVLKEVMDNVFSEMAPREEKVIRMRYGIIPTKLRTLIRLAEECGDDSVKELRDAVKELNIHIDTPIEKIRIFDSEIIKLHLSKYDSPKTLEEVGKELNVTRERIRQIEAKTVRKLKTPQNNNKLGKTLKEFYKG</sequence>
<dbReference type="InterPro" id="IPR007630">
    <property type="entry name" value="RNA_pol_sigma70_r4"/>
</dbReference>
<keyword evidence="5 6" id="KW-0804">Transcription</keyword>
<dbReference type="GO" id="GO:0016987">
    <property type="term" value="F:sigma factor activity"/>
    <property type="evidence" value="ECO:0007669"/>
    <property type="project" value="UniProtKB-KW"/>
</dbReference>
<comment type="function">
    <text evidence="6">Sigma factors are initiation factors that promote the attachment of RNA polymerase to specific initiation sites and are then released.</text>
</comment>
<evidence type="ECO:0000259" key="8">
    <source>
        <dbReference type="PROSITE" id="PS00716"/>
    </source>
</evidence>
<dbReference type="GO" id="GO:0006352">
    <property type="term" value="P:DNA-templated transcription initiation"/>
    <property type="evidence" value="ECO:0007669"/>
    <property type="project" value="InterPro"/>
</dbReference>
<dbReference type="InterPro" id="IPR009042">
    <property type="entry name" value="RNA_pol_sigma70_r1_2"/>
</dbReference>
<keyword evidence="10" id="KW-1185">Reference proteome</keyword>
<evidence type="ECO:0000256" key="3">
    <source>
        <dbReference type="ARBA" id="ARBA00023082"/>
    </source>
</evidence>
<dbReference type="Pfam" id="PF04539">
    <property type="entry name" value="Sigma70_r3"/>
    <property type="match status" value="1"/>
</dbReference>
<comment type="similarity">
    <text evidence="1 6">Belongs to the sigma-70 factor family.</text>
</comment>
<evidence type="ECO:0000259" key="7">
    <source>
        <dbReference type="PROSITE" id="PS00715"/>
    </source>
</evidence>
<proteinExistence type="inferred from homology"/>
<gene>
    <name evidence="9" type="primary">rpoD</name>
    <name evidence="9" type="ORF">ESOMN_v1c04050</name>
</gene>
<evidence type="ECO:0000313" key="10">
    <source>
        <dbReference type="Proteomes" id="UP000232230"/>
    </source>
</evidence>
<protein>
    <recommendedName>
        <fullName evidence="6">RNA polymerase sigma factor</fullName>
    </recommendedName>
</protein>
<dbReference type="Proteomes" id="UP000232230">
    <property type="component" value="Chromosome"/>
</dbReference>